<dbReference type="GeneID" id="115887398"/>
<reference evidence="2" key="1">
    <citation type="submission" date="2025-08" db="UniProtKB">
        <authorList>
            <consortium name="RefSeq"/>
        </authorList>
    </citation>
    <scope>IDENTIFICATION</scope>
    <source>
        <tissue evidence="2">Gonads</tissue>
    </source>
</reference>
<organism evidence="1 2">
    <name type="scientific">Sitophilus oryzae</name>
    <name type="common">Rice weevil</name>
    <name type="synonym">Curculio oryzae</name>
    <dbReference type="NCBI Taxonomy" id="7048"/>
    <lineage>
        <taxon>Eukaryota</taxon>
        <taxon>Metazoa</taxon>
        <taxon>Ecdysozoa</taxon>
        <taxon>Arthropoda</taxon>
        <taxon>Hexapoda</taxon>
        <taxon>Insecta</taxon>
        <taxon>Pterygota</taxon>
        <taxon>Neoptera</taxon>
        <taxon>Endopterygota</taxon>
        <taxon>Coleoptera</taxon>
        <taxon>Polyphaga</taxon>
        <taxon>Cucujiformia</taxon>
        <taxon>Curculionidae</taxon>
        <taxon>Dryophthorinae</taxon>
        <taxon>Sitophilus</taxon>
    </lineage>
</organism>
<accession>A0A6J2YHB7</accession>
<dbReference type="Proteomes" id="UP000504635">
    <property type="component" value="Unplaced"/>
</dbReference>
<sequence>MPLQKRVLLFICEKCRKFIARMPYIVKLIEDMKKDIEALKKTNHLKETYADTLKTAVVKMPIVNTNLPTLIIKPKIAQNTEKSRKEIQKSINPISLNIGIRNLKETRKGNIVLKCDTEGEIGRLEEEIGKKLGGKYETDRPKKVFPKIKIANYTGGESSDVLESIIRKQNPWINRDEHLKVTFIRKFRNKSTLTIYAECSGSLYVKMLTYGKIYINWERLPVYEDLTISRCYQCQGFNHKNNKCTRKQVCGNCAGNHVTTECESETKRCINCMTANKQYNTEYEIDHSALDASCPSLEYHIKLLRSKTDYNT</sequence>
<dbReference type="InParanoid" id="A0A6J2YHB7"/>
<dbReference type="RefSeq" id="XP_030762671.1">
    <property type="nucleotide sequence ID" value="XM_030906811.1"/>
</dbReference>
<keyword evidence="1" id="KW-1185">Reference proteome</keyword>
<evidence type="ECO:0000313" key="1">
    <source>
        <dbReference type="Proteomes" id="UP000504635"/>
    </source>
</evidence>
<dbReference type="KEGG" id="soy:115887398"/>
<protein>
    <submittedName>
        <fullName evidence="2">Uncharacterized protein LOC115887398</fullName>
    </submittedName>
</protein>
<name>A0A6J2YHB7_SITOR</name>
<gene>
    <name evidence="2" type="primary">LOC115887398</name>
</gene>
<evidence type="ECO:0000313" key="2">
    <source>
        <dbReference type="RefSeq" id="XP_030762671.1"/>
    </source>
</evidence>
<dbReference type="OrthoDB" id="6755658at2759"/>
<dbReference type="AlphaFoldDB" id="A0A6J2YHB7"/>
<proteinExistence type="predicted"/>